<feature type="compositionally biased region" description="Pro residues" evidence="3">
    <location>
        <begin position="1"/>
        <end position="11"/>
    </location>
</feature>
<evidence type="ECO:0000259" key="5">
    <source>
        <dbReference type="Pfam" id="PF06276"/>
    </source>
</evidence>
<evidence type="ECO:0000313" key="7">
    <source>
        <dbReference type="Proteomes" id="UP000017746"/>
    </source>
</evidence>
<comment type="similarity">
    <text evidence="2">Belongs to the IucA/IucC family.</text>
</comment>
<dbReference type="Proteomes" id="UP000017746">
    <property type="component" value="Chromosome"/>
</dbReference>
<dbReference type="PATRIC" id="fig|1246995.3.peg.4309"/>
<reference evidence="6 7" key="1">
    <citation type="journal article" date="2014" name="J. Biotechnol.">
        <title>Complete genome sequence of the actinobacterium Actinoplanes friuliensis HAG 010964, producer of the lipopeptide antibiotic friulimycin.</title>
        <authorList>
            <person name="Ruckert C."/>
            <person name="Szczepanowski R."/>
            <person name="Albersmeier A."/>
            <person name="Goesmann A."/>
            <person name="Fischer N."/>
            <person name="Steinkamper A."/>
            <person name="Puhler A."/>
            <person name="Biener R."/>
            <person name="Schwartz D."/>
            <person name="Kalinowski J."/>
        </authorList>
    </citation>
    <scope>NUCLEOTIDE SEQUENCE [LARGE SCALE GENOMIC DNA]</scope>
    <source>
        <strain evidence="6 7">DSM 7358</strain>
    </source>
</reference>
<evidence type="ECO:0000313" key="6">
    <source>
        <dbReference type="EMBL" id="AGZ42522.1"/>
    </source>
</evidence>
<comment type="pathway">
    <text evidence="1">Siderophore biosynthesis.</text>
</comment>
<dbReference type="InterPro" id="IPR007310">
    <property type="entry name" value="Aerobactin_biosyn_IucA/IucC_N"/>
</dbReference>
<dbReference type="HOGENOM" id="CLU_018524_3_0_11"/>
<dbReference type="PANTHER" id="PTHR34384:SF5">
    <property type="entry name" value="L-2,3-DIAMINOPROPANOATE--CITRATE LIGASE"/>
    <property type="match status" value="1"/>
</dbReference>
<dbReference type="Pfam" id="PF04183">
    <property type="entry name" value="IucA_IucC"/>
    <property type="match status" value="2"/>
</dbReference>
<sequence length="591" mass="62406">MGRVPTPPTDSVPPTAHTAGPAQTRLELRTLRPELVQPYDAALPAAKAAVLGRLLGAFDREVLPGVTHRERRAGMLHVTLGDGRTLTAPAVQPFSPTEPGLAAHVSRPGGGGTFTEPALTAHLSQASGGGTFTEPDLLSQPSGDRTFVEPGLVPQPSGGGTFTEPGLVPQGGGIGTFDDPAALVRAIGLGPHGERFAAEVDNSVANLALAHADPHRESARSVLNRAAGDPDGLGRVEQLVLDGHPLHPCCRTRGGMTVADVLAYGPEHRPVIRLRKLRVPADRWYGDAAPVLYAHPWQAERLRARHPWLVDAGETGPVRPLMSLRTVAPTDGGGHVKTAVDVQMTSAVRTVSPAAVHNGPRLSVLLEKLTADLHLTVLRETDAGAVLVDGRPQRHLAYLRRQAPRVGPTETIVPAVAALLNNGGADPYRWWESLVRVLVPPLVTVLDRGVALEAHGQNTLVVLDGGRPVRIVYRDLGGVRVSTRRLLRHGVEAPPVEGDLPSDDPAVLRTKLAAAVLGTVCAELIAAMTRQGADAGRLWDSVAAALDSTGTPDAVHLLKEPLPVKATTAMRLAEDPLDDVWTFFDNPMAAA</sequence>
<dbReference type="KEGG" id="afs:AFR_21250"/>
<gene>
    <name evidence="6" type="ORF">AFR_21250</name>
</gene>
<proteinExistence type="inferred from homology"/>
<evidence type="ECO:0000256" key="1">
    <source>
        <dbReference type="ARBA" id="ARBA00004924"/>
    </source>
</evidence>
<dbReference type="STRING" id="1246995.AFR_21250"/>
<feature type="domain" description="Aerobactin siderophore biosynthesis IucA/IucC N-terminal" evidence="4">
    <location>
        <begin position="291"/>
        <end position="419"/>
    </location>
</feature>
<dbReference type="InterPro" id="IPR022770">
    <property type="entry name" value="IucA/IucC-like_C"/>
</dbReference>
<keyword evidence="7" id="KW-1185">Reference proteome</keyword>
<accession>U5W0G3</accession>
<dbReference type="eggNOG" id="COG4264">
    <property type="taxonomic scope" value="Bacteria"/>
</dbReference>
<evidence type="ECO:0000256" key="3">
    <source>
        <dbReference type="SAM" id="MobiDB-lite"/>
    </source>
</evidence>
<dbReference type="InterPro" id="IPR037455">
    <property type="entry name" value="LucA/IucC-like"/>
</dbReference>
<dbReference type="AlphaFoldDB" id="U5W0G3"/>
<organism evidence="6 7">
    <name type="scientific">Actinoplanes friuliensis DSM 7358</name>
    <dbReference type="NCBI Taxonomy" id="1246995"/>
    <lineage>
        <taxon>Bacteria</taxon>
        <taxon>Bacillati</taxon>
        <taxon>Actinomycetota</taxon>
        <taxon>Actinomycetes</taxon>
        <taxon>Micromonosporales</taxon>
        <taxon>Micromonosporaceae</taxon>
        <taxon>Actinoplanes</taxon>
    </lineage>
</organism>
<evidence type="ECO:0000259" key="4">
    <source>
        <dbReference type="Pfam" id="PF04183"/>
    </source>
</evidence>
<dbReference type="GO" id="GO:0016881">
    <property type="term" value="F:acid-amino acid ligase activity"/>
    <property type="evidence" value="ECO:0007669"/>
    <property type="project" value="UniProtKB-ARBA"/>
</dbReference>
<feature type="domain" description="Aerobactin siderophore biosynthesis IucA/IucC N-terminal" evidence="4">
    <location>
        <begin position="235"/>
        <end position="283"/>
    </location>
</feature>
<evidence type="ECO:0008006" key="8">
    <source>
        <dbReference type="Google" id="ProtNLM"/>
    </source>
</evidence>
<dbReference type="Pfam" id="PF06276">
    <property type="entry name" value="FhuF"/>
    <property type="match status" value="1"/>
</dbReference>
<dbReference type="PANTHER" id="PTHR34384">
    <property type="entry name" value="L-2,3-DIAMINOPROPANOATE--CITRATE LIGASE"/>
    <property type="match status" value="1"/>
</dbReference>
<dbReference type="Gene3D" id="6.10.250.3370">
    <property type="match status" value="1"/>
</dbReference>
<name>U5W0G3_9ACTN</name>
<protein>
    <recommendedName>
        <fullName evidence="8">Siderophore synthetase component</fullName>
    </recommendedName>
</protein>
<evidence type="ECO:0000256" key="2">
    <source>
        <dbReference type="ARBA" id="ARBA00007832"/>
    </source>
</evidence>
<dbReference type="GO" id="GO:0019290">
    <property type="term" value="P:siderophore biosynthetic process"/>
    <property type="evidence" value="ECO:0007669"/>
    <property type="project" value="InterPro"/>
</dbReference>
<feature type="region of interest" description="Disordered" evidence="3">
    <location>
        <begin position="1"/>
        <end position="22"/>
    </location>
</feature>
<dbReference type="Gene3D" id="1.10.510.40">
    <property type="match status" value="1"/>
</dbReference>
<dbReference type="EMBL" id="CP006272">
    <property type="protein sequence ID" value="AGZ42522.1"/>
    <property type="molecule type" value="Genomic_DNA"/>
</dbReference>
<feature type="domain" description="Aerobactin siderophore biosynthesis IucA/IucC-like C-terminal" evidence="5">
    <location>
        <begin position="429"/>
        <end position="548"/>
    </location>
</feature>